<evidence type="ECO:0000313" key="1">
    <source>
        <dbReference type="EMBL" id="KMO25675.1"/>
    </source>
</evidence>
<accession>A0ABR5HGH1</accession>
<sequence>MSEPTLREILEPQAATAHEVVAARIASNPDDGSYSGALRFTLGDPFPRVAEWIRQGTGQWLGPQATWVRFYRLDREAGMLVVLHTPTQAGEVELTVVSDPGMVSRSILRAVSRWAFGDVCATRLVVHIPSGTAWLADYARRAGFSHEGMARDYFASGADASVWAMTRQSCRWLPRPLLAITTEDPSPPSSNARH</sequence>
<dbReference type="Gene3D" id="3.40.630.30">
    <property type="match status" value="1"/>
</dbReference>
<dbReference type="SUPFAM" id="SSF55729">
    <property type="entry name" value="Acyl-CoA N-acyltransferases (Nat)"/>
    <property type="match status" value="1"/>
</dbReference>
<organism evidence="1 2">
    <name type="scientific">Methylobacterium indicum</name>
    <dbReference type="NCBI Taxonomy" id="1775910"/>
    <lineage>
        <taxon>Bacteria</taxon>
        <taxon>Pseudomonadati</taxon>
        <taxon>Pseudomonadota</taxon>
        <taxon>Alphaproteobacteria</taxon>
        <taxon>Hyphomicrobiales</taxon>
        <taxon>Methylobacteriaceae</taxon>
        <taxon>Methylobacterium</taxon>
    </lineage>
</organism>
<evidence type="ECO:0008006" key="3">
    <source>
        <dbReference type="Google" id="ProtNLM"/>
    </source>
</evidence>
<dbReference type="Proteomes" id="UP000036471">
    <property type="component" value="Unassembled WGS sequence"/>
</dbReference>
<proteinExistence type="predicted"/>
<comment type="caution">
    <text evidence="1">The sequence shown here is derived from an EMBL/GenBank/DDBJ whole genome shotgun (WGS) entry which is preliminary data.</text>
</comment>
<name>A0ABR5HGH1_9HYPH</name>
<protein>
    <recommendedName>
        <fullName evidence="3">N-acetyltransferase domain-containing protein</fullName>
    </recommendedName>
</protein>
<dbReference type="EMBL" id="JTHG01000046">
    <property type="protein sequence ID" value="KMO25675.1"/>
    <property type="molecule type" value="Genomic_DNA"/>
</dbReference>
<reference evidence="1 2" key="1">
    <citation type="submission" date="2014-11" db="EMBL/GenBank/DDBJ databases">
        <title>Comparative genomics of Methylobacterium species.</title>
        <authorList>
            <person name="Chaudhry V."/>
            <person name="Patil P.B."/>
        </authorList>
    </citation>
    <scope>NUCLEOTIDE SEQUENCE [LARGE SCALE GENOMIC DNA]</scope>
    <source>
        <strain evidence="1 2">SE3.6</strain>
    </source>
</reference>
<gene>
    <name evidence="1" type="ORF">QR79_06455</name>
</gene>
<dbReference type="InterPro" id="IPR016181">
    <property type="entry name" value="Acyl_CoA_acyltransferase"/>
</dbReference>
<dbReference type="RefSeq" id="WP_048426520.1">
    <property type="nucleotide sequence ID" value="NZ_JTHF01000044.1"/>
</dbReference>
<keyword evidence="2" id="KW-1185">Reference proteome</keyword>
<evidence type="ECO:0000313" key="2">
    <source>
        <dbReference type="Proteomes" id="UP000036471"/>
    </source>
</evidence>